<feature type="region of interest" description="Disordered" evidence="1">
    <location>
        <begin position="299"/>
        <end position="426"/>
    </location>
</feature>
<dbReference type="Proteomes" id="UP000023152">
    <property type="component" value="Unassembled WGS sequence"/>
</dbReference>
<feature type="compositionally biased region" description="Polar residues" evidence="1">
    <location>
        <begin position="352"/>
        <end position="364"/>
    </location>
</feature>
<evidence type="ECO:0000313" key="3">
    <source>
        <dbReference type="Proteomes" id="UP000023152"/>
    </source>
</evidence>
<feature type="compositionally biased region" description="Basic and acidic residues" evidence="1">
    <location>
        <begin position="365"/>
        <end position="382"/>
    </location>
</feature>
<feature type="region of interest" description="Disordered" evidence="1">
    <location>
        <begin position="1"/>
        <end position="27"/>
    </location>
</feature>
<feature type="compositionally biased region" description="Basic and acidic residues" evidence="1">
    <location>
        <begin position="577"/>
        <end position="636"/>
    </location>
</feature>
<feature type="compositionally biased region" description="Polar residues" evidence="1">
    <location>
        <begin position="304"/>
        <end position="321"/>
    </location>
</feature>
<feature type="region of interest" description="Disordered" evidence="1">
    <location>
        <begin position="531"/>
        <end position="679"/>
    </location>
</feature>
<feature type="compositionally biased region" description="Low complexity" evidence="1">
    <location>
        <begin position="332"/>
        <end position="342"/>
    </location>
</feature>
<dbReference type="EMBL" id="ASPP01022271">
    <property type="protein sequence ID" value="ETO11608.1"/>
    <property type="molecule type" value="Genomic_DNA"/>
</dbReference>
<protein>
    <recommendedName>
        <fullName evidence="4">TOG domain-containing protein</fullName>
    </recommendedName>
</protein>
<feature type="compositionally biased region" description="Basic and acidic residues" evidence="1">
    <location>
        <begin position="499"/>
        <end position="511"/>
    </location>
</feature>
<feature type="compositionally biased region" description="Acidic residues" evidence="1">
    <location>
        <begin position="640"/>
        <end position="654"/>
    </location>
</feature>
<organism evidence="2 3">
    <name type="scientific">Reticulomyxa filosa</name>
    <dbReference type="NCBI Taxonomy" id="46433"/>
    <lineage>
        <taxon>Eukaryota</taxon>
        <taxon>Sar</taxon>
        <taxon>Rhizaria</taxon>
        <taxon>Retaria</taxon>
        <taxon>Foraminifera</taxon>
        <taxon>Monothalamids</taxon>
        <taxon>Reticulomyxidae</taxon>
        <taxon>Reticulomyxa</taxon>
    </lineage>
</organism>
<dbReference type="Gene3D" id="1.25.10.10">
    <property type="entry name" value="Leucine-rich Repeat Variant"/>
    <property type="match status" value="1"/>
</dbReference>
<dbReference type="AlphaFoldDB" id="X6MC63"/>
<comment type="caution">
    <text evidence="2">The sequence shown here is derived from an EMBL/GenBank/DDBJ whole genome shotgun (WGS) entry which is preliminary data.</text>
</comment>
<feature type="compositionally biased region" description="Low complexity" evidence="1">
    <location>
        <begin position="218"/>
        <end position="235"/>
    </location>
</feature>
<feature type="compositionally biased region" description="Polar residues" evidence="1">
    <location>
        <begin position="389"/>
        <end position="402"/>
    </location>
</feature>
<evidence type="ECO:0008006" key="4">
    <source>
        <dbReference type="Google" id="ProtNLM"/>
    </source>
</evidence>
<feature type="region of interest" description="Disordered" evidence="1">
    <location>
        <begin position="456"/>
        <end position="517"/>
    </location>
</feature>
<sequence>MPRKPVGTAGKTNDTNKNKGKPFEIPKDMTTPKQMIDYMLGLLPDKSTSDKQRFQIFDKFSQLITSTDSPLCIEDAQYAITQFKTPMPTLLKMASSETHEKVFELIVAMAKHHSNEFNTYAIFYIKKLMGHLTDKHIQSVSSCENAIFLIINTNVDHKKLVAAFVGTVQDKSPIVRKHSFMFLKTMLTTVLGKTSHDGHVVLAKENEDIKKDETKSESTGNANGNSINNNNNNNANKTIADKEILDLITEALKLGLQDKDKVTRTEAMECVNVFSRFDESRSEALVANMPVQFKKTYHQKYGGDSNTSPLARDAQTGSSPSKNDKQKPSPNAKTRPTTTTTSKDSRPASVGAPNTRTALVANSMTKKENDKSATSKTTDRKPTSKTTTVSPNSNGSANQKISPKTKDKSTPTRTLHRVTTSTNAKTTSKGRCTFLYVFFCLAPYISRTNSEIAKTNANGKKPAEVAKDQGKATSAKASGQDAKGDDSKATAKTTTTKNQSEHTNEKEKEQEQANGTNTTVTLNAAIMAIGNEKDNHEPDDEEEEPVTTKTKKRSRNTLSLGGGIDSQNFMSQLLDIPEIKDKAPTDTPTDVKEDEKEEPVHESDDEDKDTKSNDSTQDKKDTLANANGDKEDKHVIVDSIDNETGNETETETEVETASQPGETGSNKGENADVDTDGTDEERAQLIESFLELKEPQINWKMVEFFAKTSSDVCFYYFFFFAYAY</sequence>
<keyword evidence="3" id="KW-1185">Reference proteome</keyword>
<evidence type="ECO:0000313" key="2">
    <source>
        <dbReference type="EMBL" id="ETO11608.1"/>
    </source>
</evidence>
<feature type="compositionally biased region" description="Basic and acidic residues" evidence="1">
    <location>
        <begin position="14"/>
        <end position="27"/>
    </location>
</feature>
<name>X6MC63_RETFI</name>
<feature type="region of interest" description="Disordered" evidence="1">
    <location>
        <begin position="206"/>
        <end position="235"/>
    </location>
</feature>
<proteinExistence type="predicted"/>
<accession>X6MC63</accession>
<feature type="compositionally biased region" description="Basic and acidic residues" evidence="1">
    <location>
        <begin position="461"/>
        <end position="470"/>
    </location>
</feature>
<dbReference type="InterPro" id="IPR016024">
    <property type="entry name" value="ARM-type_fold"/>
</dbReference>
<feature type="compositionally biased region" description="Basic and acidic residues" evidence="1">
    <location>
        <begin position="206"/>
        <end position="216"/>
    </location>
</feature>
<reference evidence="2 3" key="1">
    <citation type="journal article" date="2013" name="Curr. Biol.">
        <title>The Genome of the Foraminiferan Reticulomyxa filosa.</title>
        <authorList>
            <person name="Glockner G."/>
            <person name="Hulsmann N."/>
            <person name="Schleicher M."/>
            <person name="Noegel A.A."/>
            <person name="Eichinger L."/>
            <person name="Gallinger C."/>
            <person name="Pawlowski J."/>
            <person name="Sierra R."/>
            <person name="Euteneuer U."/>
            <person name="Pillet L."/>
            <person name="Moustafa A."/>
            <person name="Platzer M."/>
            <person name="Groth M."/>
            <person name="Szafranski K."/>
            <person name="Schliwa M."/>
        </authorList>
    </citation>
    <scope>NUCLEOTIDE SEQUENCE [LARGE SCALE GENOMIC DNA]</scope>
</reference>
<feature type="compositionally biased region" description="Polar residues" evidence="1">
    <location>
        <begin position="411"/>
        <end position="426"/>
    </location>
</feature>
<gene>
    <name evidence="2" type="ORF">RFI_25766</name>
</gene>
<evidence type="ECO:0000256" key="1">
    <source>
        <dbReference type="SAM" id="MobiDB-lite"/>
    </source>
</evidence>
<feature type="compositionally biased region" description="Polar residues" evidence="1">
    <location>
        <begin position="657"/>
        <end position="668"/>
    </location>
</feature>
<dbReference type="InterPro" id="IPR011989">
    <property type="entry name" value="ARM-like"/>
</dbReference>
<dbReference type="SUPFAM" id="SSF48371">
    <property type="entry name" value="ARM repeat"/>
    <property type="match status" value="1"/>
</dbReference>